<organism evidence="1 2">
    <name type="scientific">Rhizobium giardinii</name>
    <dbReference type="NCBI Taxonomy" id="56731"/>
    <lineage>
        <taxon>Bacteria</taxon>
        <taxon>Pseudomonadati</taxon>
        <taxon>Pseudomonadota</taxon>
        <taxon>Alphaproteobacteria</taxon>
        <taxon>Hyphomicrobiales</taxon>
        <taxon>Rhizobiaceae</taxon>
        <taxon>Rhizobium/Agrobacterium group</taxon>
        <taxon>Rhizobium</taxon>
    </lineage>
</organism>
<reference evidence="1 2" key="1">
    <citation type="submission" date="2020-08" db="EMBL/GenBank/DDBJ databases">
        <title>Genomic Encyclopedia of Type Strains, Phase IV (KMG-V): Genome sequencing to study the core and pangenomes of soil and plant-associated prokaryotes.</title>
        <authorList>
            <person name="Whitman W."/>
        </authorList>
    </citation>
    <scope>NUCLEOTIDE SEQUENCE [LARGE SCALE GENOMIC DNA]</scope>
    <source>
        <strain evidence="1 2">SEMIA 4084</strain>
    </source>
</reference>
<comment type="caution">
    <text evidence="1">The sequence shown here is derived from an EMBL/GenBank/DDBJ whole genome shotgun (WGS) entry which is preliminary data.</text>
</comment>
<accession>A0A7W8UGK3</accession>
<dbReference type="EMBL" id="JACHBK010000016">
    <property type="protein sequence ID" value="MBB5538981.1"/>
    <property type="molecule type" value="Genomic_DNA"/>
</dbReference>
<dbReference type="AlphaFoldDB" id="A0A7W8UGK3"/>
<sequence>MSDRICLSGMSEESWRAVIEALAAAGWSVRKGGGLDFSWAALDRVGMRIDMEYDAWQEGEMAFAKADAPTISGDLPTQLIAKLKIESILR</sequence>
<protein>
    <submittedName>
        <fullName evidence="1">Uncharacterized protein</fullName>
    </submittedName>
</protein>
<proteinExistence type="predicted"/>
<dbReference type="Proteomes" id="UP000585507">
    <property type="component" value="Unassembled WGS sequence"/>
</dbReference>
<dbReference type="RefSeq" id="WP_154663290.1">
    <property type="nucleotide sequence ID" value="NZ_JACHBK010000016.1"/>
</dbReference>
<gene>
    <name evidence="1" type="ORF">GGD55_005724</name>
</gene>
<evidence type="ECO:0000313" key="1">
    <source>
        <dbReference type="EMBL" id="MBB5538981.1"/>
    </source>
</evidence>
<keyword evidence="2" id="KW-1185">Reference proteome</keyword>
<evidence type="ECO:0000313" key="2">
    <source>
        <dbReference type="Proteomes" id="UP000585507"/>
    </source>
</evidence>
<name>A0A7W8UGK3_9HYPH</name>